<keyword evidence="1" id="KW-0472">Membrane</keyword>
<keyword evidence="1" id="KW-0812">Transmembrane</keyword>
<name>A0A5J6VKE6_9VIRU</name>
<keyword evidence="1" id="KW-1133">Transmembrane helix</keyword>
<accession>A0A5J6VKE6</accession>
<sequence>MIREYIVCVETIVALTICLIVYAILSQKKVIFIRPSKEKMANVVYSHDHTHDHNHNHKENECFPDDLNIEEIIS</sequence>
<feature type="transmembrane region" description="Helical" evidence="1">
    <location>
        <begin position="6"/>
        <end position="25"/>
    </location>
</feature>
<evidence type="ECO:0000313" key="2">
    <source>
        <dbReference type="EMBL" id="QFG74562.1"/>
    </source>
</evidence>
<protein>
    <submittedName>
        <fullName evidence="2">Uncharacterized protein</fullName>
    </submittedName>
</protein>
<reference evidence="2" key="1">
    <citation type="journal article" date="2019" name="Philos. Trans. R. Soc. Lond., B, Biol. Sci.">
        <title>Targeted metagenomic recovery of four divergent viruses reveals shared and distinctive characteristics of giant viruses of marine eukaryotes.</title>
        <authorList>
            <person name="Needham D.M."/>
            <person name="Poirier C."/>
            <person name="Hehenberger E."/>
            <person name="Jimenez V."/>
            <person name="Swalwell J.E."/>
            <person name="Santoro A.E."/>
            <person name="Worden A.Z."/>
        </authorList>
    </citation>
    <scope>NUCLEOTIDE SEQUENCE</scope>
    <source>
        <strain evidence="2">MPacV-611</strain>
    </source>
</reference>
<proteinExistence type="predicted"/>
<evidence type="ECO:0000256" key="1">
    <source>
        <dbReference type="SAM" id="Phobius"/>
    </source>
</evidence>
<dbReference type="EMBL" id="MN448289">
    <property type="protein sequence ID" value="QFG74562.1"/>
    <property type="molecule type" value="Genomic_DNA"/>
</dbReference>
<organism evidence="2">
    <name type="scientific">Megaviridae environmental sample</name>
    <dbReference type="NCBI Taxonomy" id="1737588"/>
    <lineage>
        <taxon>Viruses</taxon>
        <taxon>Varidnaviria</taxon>
        <taxon>Bamfordvirae</taxon>
        <taxon>Nucleocytoviricota</taxon>
        <taxon>Megaviricetes</taxon>
        <taxon>Imitervirales</taxon>
        <taxon>Mimiviridae</taxon>
        <taxon>environmental samples</taxon>
    </lineage>
</organism>